<dbReference type="OrthoDB" id="512920at2759"/>
<protein>
    <recommendedName>
        <fullName evidence="1">OTU domain-containing protein</fullName>
    </recommendedName>
</protein>
<feature type="non-terminal residue" evidence="2">
    <location>
        <position position="1"/>
    </location>
</feature>
<dbReference type="AlphaFoldDB" id="A0A3M6TIX6"/>
<dbReference type="Pfam" id="PF02338">
    <property type="entry name" value="OTU"/>
    <property type="match status" value="2"/>
</dbReference>
<organism evidence="2 3">
    <name type="scientific">Pocillopora damicornis</name>
    <name type="common">Cauliflower coral</name>
    <name type="synonym">Millepora damicornis</name>
    <dbReference type="NCBI Taxonomy" id="46731"/>
    <lineage>
        <taxon>Eukaryota</taxon>
        <taxon>Metazoa</taxon>
        <taxon>Cnidaria</taxon>
        <taxon>Anthozoa</taxon>
        <taxon>Hexacorallia</taxon>
        <taxon>Scleractinia</taxon>
        <taxon>Astrocoeniina</taxon>
        <taxon>Pocilloporidae</taxon>
        <taxon>Pocillopora</taxon>
    </lineage>
</organism>
<dbReference type="Pfam" id="PF20706">
    <property type="entry name" value="GT4-conflict"/>
    <property type="match status" value="1"/>
</dbReference>
<gene>
    <name evidence="2" type="ORF">pdam_00021657</name>
</gene>
<evidence type="ECO:0000259" key="1">
    <source>
        <dbReference type="PROSITE" id="PS50802"/>
    </source>
</evidence>
<dbReference type="SUPFAM" id="SSF54001">
    <property type="entry name" value="Cysteine proteinases"/>
    <property type="match status" value="2"/>
</dbReference>
<dbReference type="STRING" id="46731.A0A3M6TIX6"/>
<feature type="non-terminal residue" evidence="2">
    <location>
        <position position="833"/>
    </location>
</feature>
<dbReference type="Gene3D" id="3.40.50.2000">
    <property type="entry name" value="Glycogen Phosphorylase B"/>
    <property type="match status" value="1"/>
</dbReference>
<feature type="domain" description="OTU" evidence="1">
    <location>
        <begin position="649"/>
        <end position="782"/>
    </location>
</feature>
<sequence length="833" mass="93933">FIIRSDTHGRNTRNKNLLQNPKCCSSAGQRSFLYRAVTVWNNLPESVGCIDSFSSFKIVEPVRGHPARCDKPLRVTLLASEWNSSREGLSTINRHLAILMAKRSEVKVTLLVPKFACSEEEKRAAEIDKIVIREAEIREGVDPLDWLSSPPEDLKIDVVMGHGAKLGEQAQSIRASHSCLWVQVVHTAHEEEKIARGKEKTTAELDLCKLANLVVAIGPKLTEAYEKQQRIITLTPGTFKEFSTINHSDSGNFTVLTFGRGDPEDCGLKGYDIAAKAVVELREQSYHLIFVSAPDDNQEAVKERLLQSGICNLQLTILNFSLLCKEKLKDCFREVDLCIMPYQTEGFGLTALTALSAGLPFLVSGNSGFGDALRTVPFGAYFVVDSEDPKVWAEAIDGVSKKKRSLRLKEIEQLRTSYEEQFSWEKQCDLLVDRMWEEVYCAGLLKQSLQRILSQLVINNNTLTEELTTSVLDMGFRISDNIGSGNSMFHALSEQLETVRGIKIQHGQLRQSLVQYLRKNPKIPDGTDLYQFVAGYETWADYLTVMKQDGAWGDHLILWAAANCFKTCIHVVNNRCNDVVIRPCGPFDESEPLVLGHVHEQYYISIQPIQGLPERTLQNLQRIQLSVSTANNHTTLTEKFTKIASDKGYRISDNQGSGNCMFHALSEQLETVKGKKNQHGTLRQSLVQYLRDNSELPDGTDLFHFVDGHETWPDYLTYMEQDGSWGDHLILYAAANLFKTCIHVVSSLDNDVDIRPHGPVDESKPLVLGHIHDVHYAEIKFFGAYGYRPGNNQEEREGNQRKLRNFRNFSHETLFLAEKSFIGLETPTMCEKN</sequence>
<reference evidence="2 3" key="1">
    <citation type="journal article" date="2018" name="Sci. Rep.">
        <title>Comparative analysis of the Pocillopora damicornis genome highlights role of immune system in coral evolution.</title>
        <authorList>
            <person name="Cunning R."/>
            <person name="Bay R.A."/>
            <person name="Gillette P."/>
            <person name="Baker A.C."/>
            <person name="Traylor-Knowles N."/>
        </authorList>
    </citation>
    <scope>NUCLEOTIDE SEQUENCE [LARGE SCALE GENOMIC DNA]</scope>
    <source>
        <strain evidence="2">RSMAS</strain>
        <tissue evidence="2">Whole animal</tissue>
    </source>
</reference>
<dbReference type="InterPro" id="IPR038765">
    <property type="entry name" value="Papain-like_cys_pep_sf"/>
</dbReference>
<evidence type="ECO:0000313" key="3">
    <source>
        <dbReference type="Proteomes" id="UP000275408"/>
    </source>
</evidence>
<proteinExistence type="predicted"/>
<dbReference type="Gene3D" id="3.90.70.80">
    <property type="match status" value="2"/>
</dbReference>
<evidence type="ECO:0000313" key="2">
    <source>
        <dbReference type="EMBL" id="RMX41330.1"/>
    </source>
</evidence>
<dbReference type="CDD" id="cd03801">
    <property type="entry name" value="GT4_PimA-like"/>
    <property type="match status" value="1"/>
</dbReference>
<dbReference type="InterPro" id="IPR003323">
    <property type="entry name" value="OTU_dom"/>
</dbReference>
<dbReference type="PROSITE" id="PS50802">
    <property type="entry name" value="OTU"/>
    <property type="match status" value="1"/>
</dbReference>
<dbReference type="GO" id="GO:0016579">
    <property type="term" value="P:protein deubiquitination"/>
    <property type="evidence" value="ECO:0007669"/>
    <property type="project" value="TreeGrafter"/>
</dbReference>
<comment type="caution">
    <text evidence="2">The sequence shown here is derived from an EMBL/GenBank/DDBJ whole genome shotgun (WGS) entry which is preliminary data.</text>
</comment>
<name>A0A3M6TIX6_POCDA</name>
<dbReference type="InterPro" id="IPR050704">
    <property type="entry name" value="Peptidase_C85-like"/>
</dbReference>
<dbReference type="CDD" id="cd22758">
    <property type="entry name" value="OTU_232R-like"/>
    <property type="match status" value="2"/>
</dbReference>
<dbReference type="EMBL" id="RCHS01003504">
    <property type="protein sequence ID" value="RMX41330.1"/>
    <property type="molecule type" value="Genomic_DNA"/>
</dbReference>
<dbReference type="Proteomes" id="UP000275408">
    <property type="component" value="Unassembled WGS sequence"/>
</dbReference>
<keyword evidence="3" id="KW-1185">Reference proteome</keyword>
<accession>A0A3M6TIX6</accession>
<dbReference type="PANTHER" id="PTHR12419:SF11">
    <property type="entry name" value="OTU DOMAIN-CONTAINING PROTEIN DDB_G0284757"/>
    <property type="match status" value="1"/>
</dbReference>
<dbReference type="PANTHER" id="PTHR12419">
    <property type="entry name" value="OTU DOMAIN CONTAINING PROTEIN"/>
    <property type="match status" value="1"/>
</dbReference>
<dbReference type="GO" id="GO:0004843">
    <property type="term" value="F:cysteine-type deubiquitinase activity"/>
    <property type="evidence" value="ECO:0007669"/>
    <property type="project" value="TreeGrafter"/>
</dbReference>
<dbReference type="SUPFAM" id="SSF53756">
    <property type="entry name" value="UDP-Glycosyltransferase/glycogen phosphorylase"/>
    <property type="match status" value="1"/>
</dbReference>